<evidence type="ECO:0000313" key="2">
    <source>
        <dbReference type="EMBL" id="GII35093.1"/>
    </source>
</evidence>
<dbReference type="EMBL" id="BOOP01000001">
    <property type="protein sequence ID" value="GII35093.1"/>
    <property type="molecule type" value="Genomic_DNA"/>
</dbReference>
<proteinExistence type="predicted"/>
<accession>A0A8J3TXW8</accession>
<feature type="transmembrane region" description="Helical" evidence="1">
    <location>
        <begin position="41"/>
        <end position="66"/>
    </location>
</feature>
<keyword evidence="1" id="KW-1133">Transmembrane helix</keyword>
<evidence type="ECO:0008006" key="4">
    <source>
        <dbReference type="Google" id="ProtNLM"/>
    </source>
</evidence>
<name>A0A8J3TXW8_9ACTN</name>
<dbReference type="AlphaFoldDB" id="A0A8J3TXW8"/>
<evidence type="ECO:0000256" key="1">
    <source>
        <dbReference type="SAM" id="Phobius"/>
    </source>
</evidence>
<evidence type="ECO:0000313" key="3">
    <source>
        <dbReference type="Proteomes" id="UP000622547"/>
    </source>
</evidence>
<keyword evidence="3" id="KW-1185">Reference proteome</keyword>
<protein>
    <recommendedName>
        <fullName evidence="4">Peptidase M48 domain-containing protein</fullName>
    </recommendedName>
</protein>
<reference evidence="2 3" key="1">
    <citation type="submission" date="2021-01" db="EMBL/GenBank/DDBJ databases">
        <title>Whole genome shotgun sequence of Planotetraspora phitsanulokensis NBRC 104273.</title>
        <authorList>
            <person name="Komaki H."/>
            <person name="Tamura T."/>
        </authorList>
    </citation>
    <scope>NUCLEOTIDE SEQUENCE [LARGE SCALE GENOMIC DNA]</scope>
    <source>
        <strain evidence="2 3">NBRC 104273</strain>
    </source>
</reference>
<sequence>MITPPATSESGTGFARRDVRKRFTRLRGRRLERPGLETARVLAYLLSAAIQAIPAALMAAALVIVISSYDNVLAWLCGCGLATVAIWSRPRALRLPDDAEEVIRAEAPALFEAADRIARAVGAVPPAAIYLHDRLFSCAHLRVGARRRPTLLIGLPLLLAISPRERAGMLGVACAEDVSRDPARGLFVRSALLTAGEWRNALLNVRVQQYSWYGDPVVELFGHPFPAERSASQVVGKIMGAALGSPLFLAEFALTRLVSGQSQVARYYADQVAARAVSTPAVLHYLDALVMAESRFTPILSAARRGETIGEIRRTVLRSGEVDRETVTSQREASLAQRSWRDLEPPLALRAALLEAGDAEEGSTGVDEAESEGIDTELSRHLARAVRALTL</sequence>
<feature type="transmembrane region" description="Helical" evidence="1">
    <location>
        <begin position="72"/>
        <end position="88"/>
    </location>
</feature>
<dbReference type="Proteomes" id="UP000622547">
    <property type="component" value="Unassembled WGS sequence"/>
</dbReference>
<comment type="caution">
    <text evidence="2">The sequence shown here is derived from an EMBL/GenBank/DDBJ whole genome shotgun (WGS) entry which is preliminary data.</text>
</comment>
<keyword evidence="1" id="KW-0472">Membrane</keyword>
<organism evidence="2 3">
    <name type="scientific">Planotetraspora phitsanulokensis</name>
    <dbReference type="NCBI Taxonomy" id="575192"/>
    <lineage>
        <taxon>Bacteria</taxon>
        <taxon>Bacillati</taxon>
        <taxon>Actinomycetota</taxon>
        <taxon>Actinomycetes</taxon>
        <taxon>Streptosporangiales</taxon>
        <taxon>Streptosporangiaceae</taxon>
        <taxon>Planotetraspora</taxon>
    </lineage>
</organism>
<keyword evidence="1" id="KW-0812">Transmembrane</keyword>
<gene>
    <name evidence="2" type="ORF">Pph01_00960</name>
</gene>